<dbReference type="GO" id="GO:0003904">
    <property type="term" value="F:deoxyribodipyrimidine photo-lyase activity"/>
    <property type="evidence" value="ECO:0007669"/>
    <property type="project" value="UniProtKB-EC"/>
</dbReference>
<evidence type="ECO:0000256" key="8">
    <source>
        <dbReference type="PIRSR" id="PIRSR602081-1"/>
    </source>
</evidence>
<evidence type="ECO:0000256" key="9">
    <source>
        <dbReference type="RuleBase" id="RU004182"/>
    </source>
</evidence>
<dbReference type="PRINTS" id="PR00147">
    <property type="entry name" value="DNAPHOTLYASE"/>
</dbReference>
<dbReference type="GO" id="GO:0071949">
    <property type="term" value="F:FAD binding"/>
    <property type="evidence" value="ECO:0007669"/>
    <property type="project" value="TreeGrafter"/>
</dbReference>
<name>A0A318KKR3_9NEIS</name>
<dbReference type="Gene3D" id="1.25.40.80">
    <property type="match status" value="1"/>
</dbReference>
<gene>
    <name evidence="11" type="ORF">DFR34_11185</name>
</gene>
<evidence type="ECO:0000256" key="6">
    <source>
        <dbReference type="ARBA" id="ARBA00022991"/>
    </source>
</evidence>
<dbReference type="PROSITE" id="PS00691">
    <property type="entry name" value="DNA_PHOTOLYASES_1_2"/>
    <property type="match status" value="1"/>
</dbReference>
<proteinExistence type="inferred from homology"/>
<accession>A0A318KKR3</accession>
<dbReference type="PANTHER" id="PTHR11455:SF9">
    <property type="entry name" value="CRYPTOCHROME CIRCADIAN CLOCK 5 ISOFORM X1"/>
    <property type="match status" value="1"/>
</dbReference>
<dbReference type="GO" id="GO:0003677">
    <property type="term" value="F:DNA binding"/>
    <property type="evidence" value="ECO:0007669"/>
    <property type="project" value="TreeGrafter"/>
</dbReference>
<sequence>MPRFARVLCWFRRDLRLSDHAALYHALKSADEVIPVFVFDRDILDVLPGDDRRLPFILACLHELQQALRAHGGELVTAHASAVEALPALAAQWGAEAVFTNRDYEPAAIARDAAVRQRLAAQGVAWFDYKDQVIFECDEVLTQGGKPFSVFTPYKNAWLKKLTPFYLQSYPVERYLPALARLPEQTLPTLDALGFAEAAAQPLKITPGISGAQAALADFQRRLTHYQRLRDFPASKGPSYLSPHLRFGTLSIRLLAQLAWAQGDEGAQTWLNELIWREFYQQILWHHPRVAEHAFKPEYDALAFDNDPELFAAWCEGRTGYPIVDAAMRQLAQTGYMHNRLRMIVASFLVKDLLIDWRWGEAHFARLLLDFDLAANNGGWQWAASTGCDAQPYFRIFNPVSQSEKFDAEGKFIRRYVPELTALDNKAIHAPWLAKRLPEDFRLGRDYPKPIVDHATQRQRALALFGRD</sequence>
<dbReference type="InterPro" id="IPR014729">
    <property type="entry name" value="Rossmann-like_a/b/a_fold"/>
</dbReference>
<evidence type="ECO:0000256" key="5">
    <source>
        <dbReference type="ARBA" id="ARBA00022827"/>
    </source>
</evidence>
<comment type="caution">
    <text evidence="11">The sequence shown here is derived from an EMBL/GenBank/DDBJ whole genome shotgun (WGS) entry which is preliminary data.</text>
</comment>
<dbReference type="GO" id="GO:0009416">
    <property type="term" value="P:response to light stimulus"/>
    <property type="evidence" value="ECO:0007669"/>
    <property type="project" value="TreeGrafter"/>
</dbReference>
<organism evidence="11 12">
    <name type="scientific">Rivihabitans pingtungensis</name>
    <dbReference type="NCBI Taxonomy" id="1054498"/>
    <lineage>
        <taxon>Bacteria</taxon>
        <taxon>Pseudomonadati</taxon>
        <taxon>Pseudomonadota</taxon>
        <taxon>Betaproteobacteria</taxon>
        <taxon>Neisseriales</taxon>
        <taxon>Aquaspirillaceae</taxon>
        <taxon>Rivihabitans</taxon>
    </lineage>
</organism>
<keyword evidence="4 8" id="KW-0285">Flavoprotein</keyword>
<dbReference type="Pfam" id="PF00875">
    <property type="entry name" value="DNA_photolyase"/>
    <property type="match status" value="1"/>
</dbReference>
<dbReference type="Proteomes" id="UP000247555">
    <property type="component" value="Unassembled WGS sequence"/>
</dbReference>
<dbReference type="PROSITE" id="PS51645">
    <property type="entry name" value="PHR_CRY_ALPHA_BETA"/>
    <property type="match status" value="1"/>
</dbReference>
<dbReference type="PANTHER" id="PTHR11455">
    <property type="entry name" value="CRYPTOCHROME"/>
    <property type="match status" value="1"/>
</dbReference>
<dbReference type="Gene3D" id="1.10.579.10">
    <property type="entry name" value="DNA Cyclobutane Dipyrimidine Photolyase, subunit A, domain 3"/>
    <property type="match status" value="1"/>
</dbReference>
<dbReference type="OrthoDB" id="9772484at2"/>
<dbReference type="Gene3D" id="3.40.50.620">
    <property type="entry name" value="HUPs"/>
    <property type="match status" value="1"/>
</dbReference>
<feature type="binding site" evidence="8">
    <location>
        <position position="270"/>
    </location>
    <ligand>
        <name>FAD</name>
        <dbReference type="ChEBI" id="CHEBI:57692"/>
    </ligand>
</feature>
<evidence type="ECO:0000256" key="3">
    <source>
        <dbReference type="ARBA" id="ARBA00014046"/>
    </source>
</evidence>
<dbReference type="FunFam" id="1.10.579.10:FF:000003">
    <property type="entry name" value="Deoxyribodipyrimidine photo-lyase"/>
    <property type="match status" value="1"/>
</dbReference>
<feature type="domain" description="Photolyase/cryptochrome alpha/beta" evidence="10">
    <location>
        <begin position="5"/>
        <end position="134"/>
    </location>
</feature>
<dbReference type="SUPFAM" id="SSF48173">
    <property type="entry name" value="Cryptochrome/photolyase FAD-binding domain"/>
    <property type="match status" value="1"/>
</dbReference>
<dbReference type="Pfam" id="PF03441">
    <property type="entry name" value="FAD_binding_7"/>
    <property type="match status" value="1"/>
</dbReference>
<evidence type="ECO:0000259" key="10">
    <source>
        <dbReference type="PROSITE" id="PS51645"/>
    </source>
</evidence>
<keyword evidence="11" id="KW-0456">Lyase</keyword>
<dbReference type="InterPro" id="IPR006050">
    <property type="entry name" value="DNA_photolyase_N"/>
</dbReference>
<evidence type="ECO:0000313" key="11">
    <source>
        <dbReference type="EMBL" id="PXX78451.1"/>
    </source>
</evidence>
<dbReference type="GO" id="GO:0000719">
    <property type="term" value="P:photoreactive repair"/>
    <property type="evidence" value="ECO:0007669"/>
    <property type="project" value="UniProtKB-ARBA"/>
</dbReference>
<reference evidence="11 12" key="1">
    <citation type="submission" date="2018-05" db="EMBL/GenBank/DDBJ databases">
        <title>Genomic Encyclopedia of Type Strains, Phase IV (KMG-IV): sequencing the most valuable type-strain genomes for metagenomic binning, comparative biology and taxonomic classification.</title>
        <authorList>
            <person name="Goeker M."/>
        </authorList>
    </citation>
    <scope>NUCLEOTIDE SEQUENCE [LARGE SCALE GENOMIC DNA]</scope>
    <source>
        <strain evidence="11 12">DSM 29661</strain>
    </source>
</reference>
<evidence type="ECO:0000313" key="12">
    <source>
        <dbReference type="Proteomes" id="UP000247555"/>
    </source>
</evidence>
<dbReference type="EMBL" id="QJKI01000011">
    <property type="protein sequence ID" value="PXX78451.1"/>
    <property type="molecule type" value="Genomic_DNA"/>
</dbReference>
<feature type="binding site" evidence="8">
    <location>
        <begin position="273"/>
        <end position="280"/>
    </location>
    <ligand>
        <name>FAD</name>
        <dbReference type="ChEBI" id="CHEBI:57692"/>
    </ligand>
</feature>
<dbReference type="RefSeq" id="WP_110390974.1">
    <property type="nucleotide sequence ID" value="NZ_QJKI01000011.1"/>
</dbReference>
<dbReference type="AlphaFoldDB" id="A0A318KKR3"/>
<evidence type="ECO:0000256" key="1">
    <source>
        <dbReference type="ARBA" id="ARBA00001932"/>
    </source>
</evidence>
<keyword evidence="12" id="KW-1185">Reference proteome</keyword>
<protein>
    <recommendedName>
        <fullName evidence="3">Deoxyribodipyrimidine photo-lyase</fullName>
        <ecNumber evidence="2">4.1.99.3</ecNumber>
    </recommendedName>
</protein>
<evidence type="ECO:0000256" key="4">
    <source>
        <dbReference type="ARBA" id="ARBA00022630"/>
    </source>
</evidence>
<dbReference type="InterPro" id="IPR005101">
    <property type="entry name" value="Cryptochr/Photolyase_FAD-bd"/>
</dbReference>
<evidence type="ECO:0000256" key="2">
    <source>
        <dbReference type="ARBA" id="ARBA00013149"/>
    </source>
</evidence>
<dbReference type="InterPro" id="IPR002081">
    <property type="entry name" value="Cryptochrome/DNA_photolyase_1"/>
</dbReference>
<dbReference type="InterPro" id="IPR018394">
    <property type="entry name" value="DNA_photolyase_1_CS_C"/>
</dbReference>
<dbReference type="InterPro" id="IPR036155">
    <property type="entry name" value="Crypto/Photolyase_N_sf"/>
</dbReference>
<dbReference type="InterPro" id="IPR036134">
    <property type="entry name" value="Crypto/Photolyase_FAD-like_sf"/>
</dbReference>
<keyword evidence="6 9" id="KW-0157">Chromophore</keyword>
<evidence type="ECO:0000256" key="7">
    <source>
        <dbReference type="ARBA" id="ARBA00033999"/>
    </source>
</evidence>
<comment type="cofactor">
    <cofactor evidence="1">
        <name>(6R)-5,10-methylene-5,6,7,8-tetrahydrofolate</name>
        <dbReference type="ChEBI" id="CHEBI:15636"/>
    </cofactor>
</comment>
<feature type="binding site" evidence="8">
    <location>
        <begin position="370"/>
        <end position="372"/>
    </location>
    <ligand>
        <name>FAD</name>
        <dbReference type="ChEBI" id="CHEBI:57692"/>
    </ligand>
</feature>
<comment type="catalytic activity">
    <reaction evidence="7">
        <text>cyclobutadipyrimidine (in DNA) = 2 pyrimidine residues (in DNA).</text>
        <dbReference type="EC" id="4.1.99.3"/>
    </reaction>
</comment>
<comment type="cofactor">
    <cofactor evidence="8">
        <name>FAD</name>
        <dbReference type="ChEBI" id="CHEBI:57692"/>
    </cofactor>
    <text evidence="8">Binds 1 FAD per subunit.</text>
</comment>
<feature type="binding site" evidence="8">
    <location>
        <position position="226"/>
    </location>
    <ligand>
        <name>FAD</name>
        <dbReference type="ChEBI" id="CHEBI:57692"/>
    </ligand>
</feature>
<dbReference type="SUPFAM" id="SSF52425">
    <property type="entry name" value="Cryptochrome/photolyase, N-terminal domain"/>
    <property type="match status" value="1"/>
</dbReference>
<dbReference type="PROSITE" id="PS00394">
    <property type="entry name" value="DNA_PHOTOLYASES_1_1"/>
    <property type="match status" value="1"/>
</dbReference>
<dbReference type="EC" id="4.1.99.3" evidence="2"/>
<keyword evidence="5 8" id="KW-0274">FAD</keyword>
<comment type="similarity">
    <text evidence="9">Belongs to the DNA photolyase family.</text>
</comment>